<evidence type="ECO:0000256" key="5">
    <source>
        <dbReference type="ARBA" id="ARBA00023015"/>
    </source>
</evidence>
<dbReference type="Gene3D" id="1.10.10.60">
    <property type="entry name" value="Homeodomain-like"/>
    <property type="match status" value="2"/>
</dbReference>
<keyword evidence="4" id="KW-0902">Two-component regulatory system</keyword>
<evidence type="ECO:0000256" key="7">
    <source>
        <dbReference type="ARBA" id="ARBA00023163"/>
    </source>
</evidence>
<feature type="domain" description="Response regulatory" evidence="10">
    <location>
        <begin position="3"/>
        <end position="120"/>
    </location>
</feature>
<dbReference type="PANTHER" id="PTHR42713">
    <property type="entry name" value="HISTIDINE KINASE-RELATED"/>
    <property type="match status" value="1"/>
</dbReference>
<evidence type="ECO:0000256" key="1">
    <source>
        <dbReference type="ARBA" id="ARBA00004496"/>
    </source>
</evidence>
<dbReference type="PANTHER" id="PTHR42713:SF3">
    <property type="entry name" value="TRANSCRIPTIONAL REGULATORY PROTEIN HPTR"/>
    <property type="match status" value="1"/>
</dbReference>
<dbReference type="SMART" id="SM00342">
    <property type="entry name" value="HTH_ARAC"/>
    <property type="match status" value="1"/>
</dbReference>
<dbReference type="CDD" id="cd17536">
    <property type="entry name" value="REC_YesN-like"/>
    <property type="match status" value="1"/>
</dbReference>
<evidence type="ECO:0000256" key="3">
    <source>
        <dbReference type="ARBA" id="ARBA00022553"/>
    </source>
</evidence>
<dbReference type="InterPro" id="IPR051552">
    <property type="entry name" value="HptR"/>
</dbReference>
<dbReference type="GO" id="GO:0000160">
    <property type="term" value="P:phosphorelay signal transduction system"/>
    <property type="evidence" value="ECO:0007669"/>
    <property type="project" value="UniProtKB-KW"/>
</dbReference>
<comment type="subcellular location">
    <subcellularLocation>
        <location evidence="1">Cytoplasm</location>
    </subcellularLocation>
</comment>
<protein>
    <submittedName>
        <fullName evidence="11">Response regulator</fullName>
    </submittedName>
</protein>
<dbReference type="InterPro" id="IPR009057">
    <property type="entry name" value="Homeodomain-like_sf"/>
</dbReference>
<keyword evidence="5" id="KW-0805">Transcription regulation</keyword>
<evidence type="ECO:0000313" key="11">
    <source>
        <dbReference type="EMBL" id="MRJ46976.1"/>
    </source>
</evidence>
<proteinExistence type="predicted"/>
<dbReference type="EMBL" id="WJQT01000005">
    <property type="protein sequence ID" value="MRJ46976.1"/>
    <property type="molecule type" value="Genomic_DNA"/>
</dbReference>
<feature type="domain" description="HTH araC/xylS-type" evidence="9">
    <location>
        <begin position="371"/>
        <end position="469"/>
    </location>
</feature>
<dbReference type="GO" id="GO:0003700">
    <property type="term" value="F:DNA-binding transcription factor activity"/>
    <property type="evidence" value="ECO:0007669"/>
    <property type="project" value="InterPro"/>
</dbReference>
<dbReference type="Pfam" id="PF12833">
    <property type="entry name" value="HTH_18"/>
    <property type="match status" value="1"/>
</dbReference>
<dbReference type="SUPFAM" id="SSF46689">
    <property type="entry name" value="Homeodomain-like"/>
    <property type="match status" value="1"/>
</dbReference>
<dbReference type="AlphaFoldDB" id="A0A844C7C7"/>
<accession>A0A844C7C7</accession>
<dbReference type="PROSITE" id="PS00041">
    <property type="entry name" value="HTH_ARAC_FAMILY_1"/>
    <property type="match status" value="1"/>
</dbReference>
<dbReference type="GO" id="GO:0043565">
    <property type="term" value="F:sequence-specific DNA binding"/>
    <property type="evidence" value="ECO:0007669"/>
    <property type="project" value="InterPro"/>
</dbReference>
<dbReference type="PROSITE" id="PS50110">
    <property type="entry name" value="RESPONSE_REGULATORY"/>
    <property type="match status" value="1"/>
</dbReference>
<dbReference type="InterPro" id="IPR018060">
    <property type="entry name" value="HTH_AraC"/>
</dbReference>
<dbReference type="SUPFAM" id="SSF52172">
    <property type="entry name" value="CheY-like"/>
    <property type="match status" value="1"/>
</dbReference>
<dbReference type="Gene3D" id="3.40.50.2300">
    <property type="match status" value="1"/>
</dbReference>
<evidence type="ECO:0000256" key="2">
    <source>
        <dbReference type="ARBA" id="ARBA00022490"/>
    </source>
</evidence>
<dbReference type="GO" id="GO:0005737">
    <property type="term" value="C:cytoplasm"/>
    <property type="evidence" value="ECO:0007669"/>
    <property type="project" value="UniProtKB-SubCell"/>
</dbReference>
<name>A0A844C7C7_9LACT</name>
<dbReference type="InterPro" id="IPR011006">
    <property type="entry name" value="CheY-like_superfamily"/>
</dbReference>
<comment type="caution">
    <text evidence="11">The sequence shown here is derived from an EMBL/GenBank/DDBJ whole genome shotgun (WGS) entry which is preliminary data.</text>
</comment>
<keyword evidence="7" id="KW-0804">Transcription</keyword>
<evidence type="ECO:0000313" key="12">
    <source>
        <dbReference type="Proteomes" id="UP000440066"/>
    </source>
</evidence>
<reference evidence="11 12" key="1">
    <citation type="submission" date="2019-11" db="EMBL/GenBank/DDBJ databases">
        <title>Characterisation of Fundicoccus ignavus gen. nov. sp. nov., a novel genus of the family Aerococcaceae from bulk tank milk.</title>
        <authorList>
            <person name="Siebert A."/>
            <person name="Huptas C."/>
            <person name="Wenning M."/>
            <person name="Scherer S."/>
            <person name="Doll E.V."/>
        </authorList>
    </citation>
    <scope>NUCLEOTIDE SEQUENCE [LARGE SCALE GENOMIC DNA]</scope>
    <source>
        <strain evidence="11 12">DSM 109652</strain>
    </source>
</reference>
<dbReference type="InterPro" id="IPR018062">
    <property type="entry name" value="HTH_AraC-typ_CS"/>
</dbReference>
<dbReference type="PRINTS" id="PR00032">
    <property type="entry name" value="HTHARAC"/>
</dbReference>
<evidence type="ECO:0000256" key="8">
    <source>
        <dbReference type="PROSITE-ProRule" id="PRU00169"/>
    </source>
</evidence>
<dbReference type="Proteomes" id="UP000440066">
    <property type="component" value="Unassembled WGS sequence"/>
</dbReference>
<organism evidence="11 12">
    <name type="scientific">Fundicoccus ignavus</name>
    <dbReference type="NCBI Taxonomy" id="2664442"/>
    <lineage>
        <taxon>Bacteria</taxon>
        <taxon>Bacillati</taxon>
        <taxon>Bacillota</taxon>
        <taxon>Bacilli</taxon>
        <taxon>Lactobacillales</taxon>
        <taxon>Aerococcaceae</taxon>
        <taxon>Fundicoccus</taxon>
    </lineage>
</organism>
<keyword evidence="3 8" id="KW-0597">Phosphoprotein</keyword>
<dbReference type="PROSITE" id="PS01124">
    <property type="entry name" value="HTH_ARAC_FAMILY_2"/>
    <property type="match status" value="1"/>
</dbReference>
<sequence length="473" mass="55039">MRKVLIVDDEAMIREGLRYVIDWAAFGYEIVGTAENGKVGLEKIKALAPDVVIADIKMPGKNGLEMVRAAIDQSLDFYAIILSGYSDFEYARQALQLGAVNYLLKPVNEDELIDILQKINHQEDAKQHRDQVSMWHDKLFGNDSTGVTCYPYVKLLRIEEQHAPEALKLALSKEVEDVVLLTYRHYHYFILLNQHAQNDLIIDSLCQSLLPKQEILVSHWFNAHDNLTPLVEDIQMLEATTFLLPQQLLSYNVLEAVRHQSPMVKEARESLLKAIFDRQDLKGALAAYWQTYYYELSHEEEIKWRVNGDIEWLYQQIIGKVPIDLEWSAEQKHQQIYLCQTLPMLKKMVNQQLEKLSLTIASSLNHLDIVDELIRYTQENYQTELTLKKIGEIFNYNSAYLGKKFRKETGKNYLSFLDEVRMEKASDILSHSNFMVYEVAEMVGYTNSDYFYKKFKQHFDVSPNEYRQGLKQA</sequence>
<dbReference type="Pfam" id="PF00072">
    <property type="entry name" value="Response_reg"/>
    <property type="match status" value="1"/>
</dbReference>
<dbReference type="RefSeq" id="WP_153832063.1">
    <property type="nucleotide sequence ID" value="NZ_WJQT01000005.1"/>
</dbReference>
<evidence type="ECO:0000256" key="6">
    <source>
        <dbReference type="ARBA" id="ARBA00023125"/>
    </source>
</evidence>
<evidence type="ECO:0000256" key="4">
    <source>
        <dbReference type="ARBA" id="ARBA00023012"/>
    </source>
</evidence>
<dbReference type="SMART" id="SM00448">
    <property type="entry name" value="REC"/>
    <property type="match status" value="1"/>
</dbReference>
<evidence type="ECO:0000259" key="10">
    <source>
        <dbReference type="PROSITE" id="PS50110"/>
    </source>
</evidence>
<evidence type="ECO:0000259" key="9">
    <source>
        <dbReference type="PROSITE" id="PS01124"/>
    </source>
</evidence>
<dbReference type="InterPro" id="IPR001789">
    <property type="entry name" value="Sig_transdc_resp-reg_receiver"/>
</dbReference>
<gene>
    <name evidence="11" type="ORF">GF867_05285</name>
</gene>
<keyword evidence="6" id="KW-0238">DNA-binding</keyword>
<dbReference type="InterPro" id="IPR020449">
    <property type="entry name" value="Tscrpt_reg_AraC-type_HTH"/>
</dbReference>
<feature type="modified residue" description="4-aspartylphosphate" evidence="8">
    <location>
        <position position="55"/>
    </location>
</feature>
<keyword evidence="2" id="KW-0963">Cytoplasm</keyword>